<dbReference type="GO" id="GO:0006351">
    <property type="term" value="P:DNA-templated transcription"/>
    <property type="evidence" value="ECO:0007669"/>
    <property type="project" value="InterPro"/>
</dbReference>
<feature type="non-terminal residue" evidence="10">
    <location>
        <position position="563"/>
    </location>
</feature>
<feature type="domain" description="RNA polymerase beta subunit protrusion" evidence="8">
    <location>
        <begin position="31"/>
        <end position="392"/>
    </location>
</feature>
<protein>
    <recommendedName>
        <fullName evidence="1">DNA-directed RNA polymerase</fullName>
        <ecNumber evidence="1">2.7.7.6</ecNumber>
    </recommendedName>
</protein>
<dbReference type="InterPro" id="IPR015712">
    <property type="entry name" value="DNA-dir_RNA_pol_su2"/>
</dbReference>
<dbReference type="GO" id="GO:0003677">
    <property type="term" value="F:DNA binding"/>
    <property type="evidence" value="ECO:0007669"/>
    <property type="project" value="InterPro"/>
</dbReference>
<dbReference type="GO" id="GO:0032549">
    <property type="term" value="F:ribonucleoside binding"/>
    <property type="evidence" value="ECO:0007669"/>
    <property type="project" value="InterPro"/>
</dbReference>
<keyword evidence="4" id="KW-0548">Nucleotidyltransferase</keyword>
<evidence type="ECO:0000259" key="8">
    <source>
        <dbReference type="Pfam" id="PF04563"/>
    </source>
</evidence>
<dbReference type="Pfam" id="PF04563">
    <property type="entry name" value="RNA_pol_Rpb2_1"/>
    <property type="match status" value="1"/>
</dbReference>
<feature type="domain" description="RNA polymerase Rpb2" evidence="7">
    <location>
        <begin position="149"/>
        <end position="347"/>
    </location>
</feature>
<keyword evidence="2" id="KW-0240">DNA-directed RNA polymerase</keyword>
<dbReference type="AlphaFoldDB" id="A0A382CVU7"/>
<dbReference type="InterPro" id="IPR007644">
    <property type="entry name" value="RNA_pol_bsu_protrusion"/>
</dbReference>
<dbReference type="InterPro" id="IPR042107">
    <property type="entry name" value="DNA-dir_RNA_pol_bsu_ext_1_sf"/>
</dbReference>
<dbReference type="GO" id="GO:0003899">
    <property type="term" value="F:DNA-directed RNA polymerase activity"/>
    <property type="evidence" value="ECO:0007669"/>
    <property type="project" value="UniProtKB-EC"/>
</dbReference>
<comment type="catalytic activity">
    <reaction evidence="6">
        <text>RNA(n) + a ribonucleoside 5'-triphosphate = RNA(n+1) + diphosphate</text>
        <dbReference type="Rhea" id="RHEA:21248"/>
        <dbReference type="Rhea" id="RHEA-COMP:14527"/>
        <dbReference type="Rhea" id="RHEA-COMP:17342"/>
        <dbReference type="ChEBI" id="CHEBI:33019"/>
        <dbReference type="ChEBI" id="CHEBI:61557"/>
        <dbReference type="ChEBI" id="CHEBI:140395"/>
        <dbReference type="EC" id="2.7.7.6"/>
    </reaction>
</comment>
<name>A0A382CVU7_9ZZZZ</name>
<dbReference type="EC" id="2.7.7.6" evidence="1"/>
<gene>
    <name evidence="10" type="ORF">METZ01_LOCUS182836</name>
</gene>
<evidence type="ECO:0000259" key="7">
    <source>
        <dbReference type="Pfam" id="PF04561"/>
    </source>
</evidence>
<dbReference type="Pfam" id="PF04565">
    <property type="entry name" value="RNA_pol_Rpb2_3"/>
    <property type="match status" value="1"/>
</dbReference>
<dbReference type="PANTHER" id="PTHR20856">
    <property type="entry name" value="DNA-DIRECTED RNA POLYMERASE I SUBUNIT 2"/>
    <property type="match status" value="1"/>
</dbReference>
<keyword evidence="5" id="KW-0804">Transcription</keyword>
<accession>A0A382CVU7</accession>
<dbReference type="Gene3D" id="3.90.1110.10">
    <property type="entry name" value="RNA polymerase Rpb2, domain 2"/>
    <property type="match status" value="1"/>
</dbReference>
<dbReference type="SUPFAM" id="SSF64484">
    <property type="entry name" value="beta and beta-prime subunits of DNA dependent RNA-polymerase"/>
    <property type="match status" value="1"/>
</dbReference>
<reference evidence="10" key="1">
    <citation type="submission" date="2018-05" db="EMBL/GenBank/DDBJ databases">
        <authorList>
            <person name="Lanie J.A."/>
            <person name="Ng W.-L."/>
            <person name="Kazmierczak K.M."/>
            <person name="Andrzejewski T.M."/>
            <person name="Davidsen T.M."/>
            <person name="Wayne K.J."/>
            <person name="Tettelin H."/>
            <person name="Glass J.I."/>
            <person name="Rusch D."/>
            <person name="Podicherti R."/>
            <person name="Tsui H.-C.T."/>
            <person name="Winkler M.E."/>
        </authorList>
    </citation>
    <scope>NUCLEOTIDE SEQUENCE</scope>
</reference>
<keyword evidence="3" id="KW-0808">Transferase</keyword>
<dbReference type="GO" id="GO:0000428">
    <property type="term" value="C:DNA-directed RNA polymerase complex"/>
    <property type="evidence" value="ECO:0007669"/>
    <property type="project" value="UniProtKB-KW"/>
</dbReference>
<evidence type="ECO:0000256" key="4">
    <source>
        <dbReference type="ARBA" id="ARBA00022695"/>
    </source>
</evidence>
<dbReference type="InterPro" id="IPR007642">
    <property type="entry name" value="RNA_pol_Rpb2_2"/>
</dbReference>
<sequence>MTSSVSKKLDTIFPATRSFSKIKTILDVPDLIDVQKDSFNWFKTKGLSDLFEEISPIEDSQGQNSRFGLKFVDHDFENPKFSEDDCRSQEKTFDASLYVTVELQINATGPGQGEVKEQRLYVGNIPMMTSTGTFIINGAERVVVSQLVRSPGVYFTEDRDPGSGRPLSSAKLIPYRGAWMEFETSNRDVLYVKVDRKRKTPVTTLLRALGYETDEEIFELFEDIDTNSDHQFIKTTIEKDSSVRNTEEALIEFYRRLRPGEPPNAENARALINTLFFDSRRYDLGKVGRYKLDSNLKGPENANRDGNEDVRILAKEDIINLLRRLIEINNERRRANDIDHLGNRRVRAVGELIQNQVRVGLLRMERVIKERMTIQPDPASTTPAALINVRPVVAAIREFFGGSQLSQFMDQANPLAELTHKRRLSALGPGGLSRERAGFDVRDVHHSHYGRICPIETPEGPNIGLLVSLATYAKTNSFGFIETPYRKILTEVTNENSDELIGHTPIENVLSDDGKTIVRAGTRITVRTSGRIASQMKKAIKVKSYVSKSVDDITHLSADDEEN</sequence>
<evidence type="ECO:0000256" key="2">
    <source>
        <dbReference type="ARBA" id="ARBA00022478"/>
    </source>
</evidence>
<evidence type="ECO:0000256" key="6">
    <source>
        <dbReference type="ARBA" id="ARBA00048552"/>
    </source>
</evidence>
<evidence type="ECO:0000256" key="1">
    <source>
        <dbReference type="ARBA" id="ARBA00012418"/>
    </source>
</evidence>
<evidence type="ECO:0000259" key="9">
    <source>
        <dbReference type="Pfam" id="PF04565"/>
    </source>
</evidence>
<feature type="domain" description="RNA polymerase Rpb2" evidence="9">
    <location>
        <begin position="407"/>
        <end position="474"/>
    </location>
</feature>
<evidence type="ECO:0000256" key="5">
    <source>
        <dbReference type="ARBA" id="ARBA00023163"/>
    </source>
</evidence>
<evidence type="ECO:0000256" key="3">
    <source>
        <dbReference type="ARBA" id="ARBA00022679"/>
    </source>
</evidence>
<dbReference type="Gene3D" id="2.30.150.10">
    <property type="entry name" value="DNA-directed RNA polymerase, beta subunit, external 1 domain"/>
    <property type="match status" value="1"/>
</dbReference>
<dbReference type="Gene3D" id="3.90.1100.10">
    <property type="match status" value="1"/>
</dbReference>
<evidence type="ECO:0000313" key="10">
    <source>
        <dbReference type="EMBL" id="SVB29982.1"/>
    </source>
</evidence>
<dbReference type="InterPro" id="IPR007645">
    <property type="entry name" value="RNA_pol_Rpb2_3"/>
</dbReference>
<dbReference type="EMBL" id="UINC01036273">
    <property type="protein sequence ID" value="SVB29982.1"/>
    <property type="molecule type" value="Genomic_DNA"/>
</dbReference>
<organism evidence="10">
    <name type="scientific">marine metagenome</name>
    <dbReference type="NCBI Taxonomy" id="408172"/>
    <lineage>
        <taxon>unclassified sequences</taxon>
        <taxon>metagenomes</taxon>
        <taxon>ecological metagenomes</taxon>
    </lineage>
</organism>
<dbReference type="Pfam" id="PF04561">
    <property type="entry name" value="RNA_pol_Rpb2_2"/>
    <property type="match status" value="1"/>
</dbReference>
<dbReference type="InterPro" id="IPR037034">
    <property type="entry name" value="RNA_pol_Rpb2_2_sf"/>
</dbReference>
<proteinExistence type="predicted"/>